<evidence type="ECO:0000313" key="3">
    <source>
        <dbReference type="Proteomes" id="UP001203297"/>
    </source>
</evidence>
<evidence type="ECO:0000256" key="1">
    <source>
        <dbReference type="SAM" id="MobiDB-lite"/>
    </source>
</evidence>
<dbReference type="EMBL" id="WTXG01000070">
    <property type="protein sequence ID" value="KAI0294662.1"/>
    <property type="molecule type" value="Genomic_DNA"/>
</dbReference>
<accession>A0AAD4QKQ2</accession>
<feature type="compositionally biased region" description="Polar residues" evidence="1">
    <location>
        <begin position="104"/>
        <end position="126"/>
    </location>
</feature>
<organism evidence="2 3">
    <name type="scientific">Multifurca ochricompacta</name>
    <dbReference type="NCBI Taxonomy" id="376703"/>
    <lineage>
        <taxon>Eukaryota</taxon>
        <taxon>Fungi</taxon>
        <taxon>Dikarya</taxon>
        <taxon>Basidiomycota</taxon>
        <taxon>Agaricomycotina</taxon>
        <taxon>Agaricomycetes</taxon>
        <taxon>Russulales</taxon>
        <taxon>Russulaceae</taxon>
        <taxon>Multifurca</taxon>
    </lineage>
</organism>
<reference evidence="2" key="1">
    <citation type="journal article" date="2022" name="New Phytol.">
        <title>Evolutionary transition to the ectomycorrhizal habit in the genomes of a hyperdiverse lineage of mushroom-forming fungi.</title>
        <authorList>
            <person name="Looney B."/>
            <person name="Miyauchi S."/>
            <person name="Morin E."/>
            <person name="Drula E."/>
            <person name="Courty P.E."/>
            <person name="Kohler A."/>
            <person name="Kuo A."/>
            <person name="LaButti K."/>
            <person name="Pangilinan J."/>
            <person name="Lipzen A."/>
            <person name="Riley R."/>
            <person name="Andreopoulos W."/>
            <person name="He G."/>
            <person name="Johnson J."/>
            <person name="Nolan M."/>
            <person name="Tritt A."/>
            <person name="Barry K.W."/>
            <person name="Grigoriev I.V."/>
            <person name="Nagy L.G."/>
            <person name="Hibbett D."/>
            <person name="Henrissat B."/>
            <person name="Matheny P.B."/>
            <person name="Labbe J."/>
            <person name="Martin F.M."/>
        </authorList>
    </citation>
    <scope>NUCLEOTIDE SEQUENCE</scope>
    <source>
        <strain evidence="2">BPL690</strain>
    </source>
</reference>
<protein>
    <submittedName>
        <fullName evidence="2">Uncharacterized protein</fullName>
    </submittedName>
</protein>
<dbReference type="AlphaFoldDB" id="A0AAD4QKQ2"/>
<gene>
    <name evidence="2" type="ORF">B0F90DRAFT_1274486</name>
</gene>
<name>A0AAD4QKQ2_9AGAM</name>
<proteinExistence type="predicted"/>
<feature type="region of interest" description="Disordered" evidence="1">
    <location>
        <begin position="88"/>
        <end position="187"/>
    </location>
</feature>
<sequence length="309" mass="34262">MFKEHLDVHHSLTTAESFPQAPPSPTLSVSLPQFTTSITLRDNAPREDSGVLSLGLLFPPSIPAEHHQRQPKSTPVIATQSYHRGSQLHLEGIGPKPPRLLPSQAASRNSSPVHPHSNHGSDTSSRLPPLSIPIKEDSVPSGRTGPHITGEVEGQQRDASILSSTHHRTRPQSAASSRPLTSPEELDPTLSSWLKNINKLSSLIDRLQNLASTAPPEHRPHLYKQVAALRATFKKQQDRCIHFLQLTEEYANRYLLDISAEIQQQSSFLDMLEKRLDMAKTLRGQAVDLRKSYENGTVNTIKKVRETGE</sequence>
<keyword evidence="3" id="KW-1185">Reference proteome</keyword>
<dbReference type="Proteomes" id="UP001203297">
    <property type="component" value="Unassembled WGS sequence"/>
</dbReference>
<feature type="compositionally biased region" description="Polar residues" evidence="1">
    <location>
        <begin position="171"/>
        <end position="180"/>
    </location>
</feature>
<comment type="caution">
    <text evidence="2">The sequence shown here is derived from an EMBL/GenBank/DDBJ whole genome shotgun (WGS) entry which is preliminary data.</text>
</comment>
<evidence type="ECO:0000313" key="2">
    <source>
        <dbReference type="EMBL" id="KAI0294662.1"/>
    </source>
</evidence>